<comment type="caution">
    <text evidence="7">The sequence shown here is derived from an EMBL/GenBank/DDBJ whole genome shotgun (WGS) entry which is preliminary data.</text>
</comment>
<keyword evidence="3" id="KW-0687">Ribonucleoprotein</keyword>
<dbReference type="PANTHER" id="PTHR45987:SF4">
    <property type="entry name" value="LARGE RIBOSOMAL SUBUNIT PROTEIN BL12M"/>
    <property type="match status" value="1"/>
</dbReference>
<dbReference type="Gene3D" id="1.20.5.710">
    <property type="entry name" value="Single helix bin"/>
    <property type="match status" value="1"/>
</dbReference>
<dbReference type="Proteomes" id="UP000230750">
    <property type="component" value="Unassembled WGS sequence"/>
</dbReference>
<evidence type="ECO:0000256" key="2">
    <source>
        <dbReference type="ARBA" id="ARBA00022980"/>
    </source>
</evidence>
<dbReference type="AlphaFoldDB" id="A0A2G8L708"/>
<evidence type="ECO:0000259" key="5">
    <source>
        <dbReference type="Pfam" id="PF00542"/>
    </source>
</evidence>
<dbReference type="CDD" id="cd00387">
    <property type="entry name" value="Ribosomal_L7_L12"/>
    <property type="match status" value="1"/>
</dbReference>
<dbReference type="InterPro" id="IPR000206">
    <property type="entry name" value="Ribosomal_bL12"/>
</dbReference>
<dbReference type="OrthoDB" id="250175at2759"/>
<keyword evidence="8" id="KW-1185">Reference proteome</keyword>
<organism evidence="7 8">
    <name type="scientific">Stichopus japonicus</name>
    <name type="common">Sea cucumber</name>
    <dbReference type="NCBI Taxonomy" id="307972"/>
    <lineage>
        <taxon>Eukaryota</taxon>
        <taxon>Metazoa</taxon>
        <taxon>Echinodermata</taxon>
        <taxon>Eleutherozoa</taxon>
        <taxon>Echinozoa</taxon>
        <taxon>Holothuroidea</taxon>
        <taxon>Aspidochirotacea</taxon>
        <taxon>Aspidochirotida</taxon>
        <taxon>Stichopodidae</taxon>
        <taxon>Apostichopus</taxon>
    </lineage>
</organism>
<dbReference type="SUPFAM" id="SSF54736">
    <property type="entry name" value="ClpS-like"/>
    <property type="match status" value="1"/>
</dbReference>
<dbReference type="FunFam" id="3.30.1390.10:FF:000001">
    <property type="entry name" value="50S ribosomal protein L7/L12"/>
    <property type="match status" value="1"/>
</dbReference>
<dbReference type="GO" id="GO:0003729">
    <property type="term" value="F:mRNA binding"/>
    <property type="evidence" value="ECO:0007669"/>
    <property type="project" value="TreeGrafter"/>
</dbReference>
<name>A0A2G8L708_STIJA</name>
<dbReference type="InterPro" id="IPR008932">
    <property type="entry name" value="Ribosomal_bL12_oligo"/>
</dbReference>
<feature type="domain" description="Large ribosomal subunit protein bL12 oligomerization" evidence="6">
    <location>
        <begin position="34"/>
        <end position="75"/>
    </location>
</feature>
<evidence type="ECO:0000313" key="7">
    <source>
        <dbReference type="EMBL" id="PIK56034.1"/>
    </source>
</evidence>
<gene>
    <name evidence="7" type="ORF">BSL78_07059</name>
</gene>
<dbReference type="PANTHER" id="PTHR45987">
    <property type="entry name" value="39S RIBOSOMAL PROTEIN L12"/>
    <property type="match status" value="1"/>
</dbReference>
<dbReference type="Pfam" id="PF16320">
    <property type="entry name" value="Ribosomal_L12_N"/>
    <property type="match status" value="1"/>
</dbReference>
<evidence type="ECO:0000256" key="3">
    <source>
        <dbReference type="ARBA" id="ARBA00023274"/>
    </source>
</evidence>
<dbReference type="Pfam" id="PF00542">
    <property type="entry name" value="Ribosomal_L12"/>
    <property type="match status" value="1"/>
</dbReference>
<dbReference type="GO" id="GO:0006412">
    <property type="term" value="P:translation"/>
    <property type="evidence" value="ECO:0007669"/>
    <property type="project" value="InterPro"/>
</dbReference>
<comment type="similarity">
    <text evidence="1">Belongs to the bacterial ribosomal protein bL12 family.</text>
</comment>
<dbReference type="EMBL" id="MRZV01000190">
    <property type="protein sequence ID" value="PIK56034.1"/>
    <property type="molecule type" value="Genomic_DNA"/>
</dbReference>
<feature type="domain" description="Large ribosomal subunit protein bL12 C-terminal" evidence="5">
    <location>
        <begin position="94"/>
        <end position="162"/>
    </location>
</feature>
<protein>
    <submittedName>
        <fullName evidence="7">Putative 39S ribosomal protein L12, mitochondrial isoform X1</fullName>
    </submittedName>
</protein>
<dbReference type="InterPro" id="IPR013823">
    <property type="entry name" value="Ribosomal_bL12_C"/>
</dbReference>
<dbReference type="InterPro" id="IPR036235">
    <property type="entry name" value="Ribosomal_bL12_oligo_N_sf"/>
</dbReference>
<evidence type="ECO:0000256" key="1">
    <source>
        <dbReference type="ARBA" id="ARBA00007197"/>
    </source>
</evidence>
<sequence length="162" mass="18060">MRQQSVRSLSASPEEKVIPPPTPDNQPKHYPEHIKSIVDQIAGLTLIEVADLNQLLKERLNIQDAPVMSMGAVAAPVDQEEEDEAEKPREKTSFTVKLVKFDETQKIKLIKEIKSLNTGMNLVQAKKFVESLPQMVKADIGKDEASKLKEQLETVGGNCEIE</sequence>
<proteinExistence type="inferred from homology"/>
<dbReference type="GO" id="GO:0003735">
    <property type="term" value="F:structural constituent of ribosome"/>
    <property type="evidence" value="ECO:0007669"/>
    <property type="project" value="InterPro"/>
</dbReference>
<accession>A0A2G8L708</accession>
<dbReference type="STRING" id="307972.A0A2G8L708"/>
<feature type="compositionally biased region" description="Polar residues" evidence="4">
    <location>
        <begin position="1"/>
        <end position="11"/>
    </location>
</feature>
<evidence type="ECO:0000256" key="4">
    <source>
        <dbReference type="SAM" id="MobiDB-lite"/>
    </source>
</evidence>
<reference evidence="7 8" key="1">
    <citation type="journal article" date="2017" name="PLoS Biol.">
        <title>The sea cucumber genome provides insights into morphological evolution and visceral regeneration.</title>
        <authorList>
            <person name="Zhang X."/>
            <person name="Sun L."/>
            <person name="Yuan J."/>
            <person name="Sun Y."/>
            <person name="Gao Y."/>
            <person name="Zhang L."/>
            <person name="Li S."/>
            <person name="Dai H."/>
            <person name="Hamel J.F."/>
            <person name="Liu C."/>
            <person name="Yu Y."/>
            <person name="Liu S."/>
            <person name="Lin W."/>
            <person name="Guo K."/>
            <person name="Jin S."/>
            <person name="Xu P."/>
            <person name="Storey K.B."/>
            <person name="Huan P."/>
            <person name="Zhang T."/>
            <person name="Zhou Y."/>
            <person name="Zhang J."/>
            <person name="Lin C."/>
            <person name="Li X."/>
            <person name="Xing L."/>
            <person name="Huo D."/>
            <person name="Sun M."/>
            <person name="Wang L."/>
            <person name="Mercier A."/>
            <person name="Li F."/>
            <person name="Yang H."/>
            <person name="Xiang J."/>
        </authorList>
    </citation>
    <scope>NUCLEOTIDE SEQUENCE [LARGE SCALE GENOMIC DNA]</scope>
    <source>
        <strain evidence="7">Shaxun</strain>
        <tissue evidence="7">Muscle</tissue>
    </source>
</reference>
<dbReference type="SUPFAM" id="SSF48300">
    <property type="entry name" value="Ribosomal protein L7/12, oligomerisation (N-terminal) domain"/>
    <property type="match status" value="1"/>
</dbReference>
<keyword evidence="2 7" id="KW-0689">Ribosomal protein</keyword>
<feature type="region of interest" description="Disordered" evidence="4">
    <location>
        <begin position="1"/>
        <end position="30"/>
    </location>
</feature>
<evidence type="ECO:0000259" key="6">
    <source>
        <dbReference type="Pfam" id="PF16320"/>
    </source>
</evidence>
<dbReference type="GO" id="GO:0005762">
    <property type="term" value="C:mitochondrial large ribosomal subunit"/>
    <property type="evidence" value="ECO:0007669"/>
    <property type="project" value="TreeGrafter"/>
</dbReference>
<dbReference type="Gene3D" id="3.30.1390.10">
    <property type="match status" value="1"/>
</dbReference>
<dbReference type="InterPro" id="IPR014719">
    <property type="entry name" value="Ribosomal_bL12_C/ClpS-like"/>
</dbReference>
<evidence type="ECO:0000313" key="8">
    <source>
        <dbReference type="Proteomes" id="UP000230750"/>
    </source>
</evidence>